<sequence>MEVWSLILLSLSLFVPLALLLRRRKRCSESKQVLPPGPPAFPIVGNLIWLRRSFSDIEATLRSLRARYGPLLTIHIGARRAIFVADSSLAHKLLIQKGAVFADRPPPGFATRLVGGSQFSVSSAPYGPLWRVLRRNLTAEILHPSRVKLFQQGRDKVLEILLGKLRRQAGAGEPVVVVEWFQYAMFCLLVFMCFGEMLDEEAVREIEKAERDSLLYSRKLNVFFFFPWIAKFVFRKRLTRIRELRQREKDILIPLIKARRRLTEQGGNNRSENSFQYSYVDSLLDLEIPDDKGGQNRKLTDDDIVSLSSELLIGGTDTTSTTLQWIMANLVKHQGIQARLFDEISTVVGEAGEVREEDLGKLPYLKAVVMEGLRRHPPGHFVLPHAATEDTALDGYLIPRTATSLNFLVTEINWDAKLWKDPMEFRPERFLPGGEGADADITGSREIKMMPFGVGRRICPGLGLAMLHLEYFVANLVRAFEWKPVDGEEVDLTEKLEFTVVMKNPLSARITQRQVTTAG</sequence>
<keyword evidence="3 12" id="KW-0812">Transmembrane</keyword>
<dbReference type="InterPro" id="IPR001128">
    <property type="entry name" value="Cyt_P450"/>
</dbReference>
<organism evidence="13 14">
    <name type="scientific">Colocasia esculenta</name>
    <name type="common">Wild taro</name>
    <name type="synonym">Arum esculentum</name>
    <dbReference type="NCBI Taxonomy" id="4460"/>
    <lineage>
        <taxon>Eukaryota</taxon>
        <taxon>Viridiplantae</taxon>
        <taxon>Streptophyta</taxon>
        <taxon>Embryophyta</taxon>
        <taxon>Tracheophyta</taxon>
        <taxon>Spermatophyta</taxon>
        <taxon>Magnoliopsida</taxon>
        <taxon>Liliopsida</taxon>
        <taxon>Araceae</taxon>
        <taxon>Aroideae</taxon>
        <taxon>Colocasieae</taxon>
        <taxon>Colocasia</taxon>
    </lineage>
</organism>
<feature type="transmembrane region" description="Helical" evidence="12">
    <location>
        <begin position="174"/>
        <end position="195"/>
    </location>
</feature>
<reference evidence="13" key="1">
    <citation type="submission" date="2017-07" db="EMBL/GenBank/DDBJ databases">
        <title>Taro Niue Genome Assembly and Annotation.</title>
        <authorList>
            <person name="Atibalentja N."/>
            <person name="Keating K."/>
            <person name="Fields C.J."/>
        </authorList>
    </citation>
    <scope>NUCLEOTIDE SEQUENCE</scope>
    <source>
        <strain evidence="13">Niue_2</strain>
        <tissue evidence="13">Leaf</tissue>
    </source>
</reference>
<dbReference type="InterPro" id="IPR036396">
    <property type="entry name" value="Cyt_P450_sf"/>
</dbReference>
<evidence type="ECO:0000256" key="6">
    <source>
        <dbReference type="ARBA" id="ARBA00023002"/>
    </source>
</evidence>
<evidence type="ECO:0000256" key="9">
    <source>
        <dbReference type="ARBA" id="ARBA00023136"/>
    </source>
</evidence>
<dbReference type="PROSITE" id="PS00086">
    <property type="entry name" value="CYTOCHROME_P450"/>
    <property type="match status" value="1"/>
</dbReference>
<evidence type="ECO:0008006" key="15">
    <source>
        <dbReference type="Google" id="ProtNLM"/>
    </source>
</evidence>
<dbReference type="AlphaFoldDB" id="A0A843VER5"/>
<evidence type="ECO:0000256" key="1">
    <source>
        <dbReference type="ARBA" id="ARBA00004167"/>
    </source>
</evidence>
<dbReference type="PRINTS" id="PR00385">
    <property type="entry name" value="P450"/>
</dbReference>
<feature type="transmembrane region" description="Helical" evidence="12">
    <location>
        <begin position="6"/>
        <end position="22"/>
    </location>
</feature>
<comment type="subcellular location">
    <subcellularLocation>
        <location evidence="1">Membrane</location>
        <topology evidence="1">Single-pass membrane protein</topology>
    </subcellularLocation>
</comment>
<comment type="cofactor">
    <cofactor evidence="10">
        <name>heme</name>
        <dbReference type="ChEBI" id="CHEBI:30413"/>
    </cofactor>
</comment>
<dbReference type="CDD" id="cd11075">
    <property type="entry name" value="CYP77_89"/>
    <property type="match status" value="1"/>
</dbReference>
<dbReference type="SUPFAM" id="SSF48264">
    <property type="entry name" value="Cytochrome P450"/>
    <property type="match status" value="1"/>
</dbReference>
<evidence type="ECO:0000256" key="10">
    <source>
        <dbReference type="PIRSR" id="PIRSR602401-1"/>
    </source>
</evidence>
<gene>
    <name evidence="13" type="ORF">Taro_029806</name>
</gene>
<dbReference type="InterPro" id="IPR002401">
    <property type="entry name" value="Cyt_P450_E_grp-I"/>
</dbReference>
<dbReference type="Pfam" id="PF00067">
    <property type="entry name" value="p450"/>
    <property type="match status" value="1"/>
</dbReference>
<dbReference type="OrthoDB" id="1055148at2759"/>
<dbReference type="GO" id="GO:0016020">
    <property type="term" value="C:membrane"/>
    <property type="evidence" value="ECO:0007669"/>
    <property type="project" value="UniProtKB-SubCell"/>
</dbReference>
<evidence type="ECO:0000256" key="11">
    <source>
        <dbReference type="RuleBase" id="RU000461"/>
    </source>
</evidence>
<protein>
    <recommendedName>
        <fullName evidence="15">Cytochrome P450 89A2</fullName>
    </recommendedName>
</protein>
<dbReference type="InterPro" id="IPR017972">
    <property type="entry name" value="Cyt_P450_CS"/>
</dbReference>
<evidence type="ECO:0000256" key="12">
    <source>
        <dbReference type="SAM" id="Phobius"/>
    </source>
</evidence>
<dbReference type="InterPro" id="IPR051103">
    <property type="entry name" value="Plant_metabolite_P450s"/>
</dbReference>
<comment type="similarity">
    <text evidence="11">Belongs to the cytochrome P450 family.</text>
</comment>
<accession>A0A843VER5</accession>
<dbReference type="GO" id="GO:0005506">
    <property type="term" value="F:iron ion binding"/>
    <property type="evidence" value="ECO:0007669"/>
    <property type="project" value="InterPro"/>
</dbReference>
<dbReference type="GO" id="GO:0016709">
    <property type="term" value="F:oxidoreductase activity, acting on paired donors, with incorporation or reduction of molecular oxygen, NAD(P)H as one donor, and incorporation of one atom of oxygen"/>
    <property type="evidence" value="ECO:0007669"/>
    <property type="project" value="TreeGrafter"/>
</dbReference>
<evidence type="ECO:0000313" key="14">
    <source>
        <dbReference type="Proteomes" id="UP000652761"/>
    </source>
</evidence>
<evidence type="ECO:0000256" key="2">
    <source>
        <dbReference type="ARBA" id="ARBA00022617"/>
    </source>
</evidence>
<dbReference type="PANTHER" id="PTHR24298:SF800">
    <property type="entry name" value="CYTOCHROME P450 89A2-RELATED"/>
    <property type="match status" value="1"/>
</dbReference>
<evidence type="ECO:0000256" key="7">
    <source>
        <dbReference type="ARBA" id="ARBA00023004"/>
    </source>
</evidence>
<feature type="binding site" description="axial binding residue" evidence="10">
    <location>
        <position position="459"/>
    </location>
    <ligand>
        <name>heme</name>
        <dbReference type="ChEBI" id="CHEBI:30413"/>
    </ligand>
    <ligandPart>
        <name>Fe</name>
        <dbReference type="ChEBI" id="CHEBI:18248"/>
    </ligandPart>
</feature>
<dbReference type="GO" id="GO:0020037">
    <property type="term" value="F:heme binding"/>
    <property type="evidence" value="ECO:0007669"/>
    <property type="project" value="InterPro"/>
</dbReference>
<proteinExistence type="inferred from homology"/>
<evidence type="ECO:0000256" key="3">
    <source>
        <dbReference type="ARBA" id="ARBA00022692"/>
    </source>
</evidence>
<keyword evidence="9 12" id="KW-0472">Membrane</keyword>
<comment type="caution">
    <text evidence="13">The sequence shown here is derived from an EMBL/GenBank/DDBJ whole genome shotgun (WGS) entry which is preliminary data.</text>
</comment>
<dbReference type="Proteomes" id="UP000652761">
    <property type="component" value="Unassembled WGS sequence"/>
</dbReference>
<dbReference type="PRINTS" id="PR00463">
    <property type="entry name" value="EP450I"/>
</dbReference>
<keyword evidence="2 10" id="KW-0349">Heme</keyword>
<evidence type="ECO:0000256" key="4">
    <source>
        <dbReference type="ARBA" id="ARBA00022723"/>
    </source>
</evidence>
<dbReference type="PANTHER" id="PTHR24298">
    <property type="entry name" value="FLAVONOID 3'-MONOOXYGENASE-RELATED"/>
    <property type="match status" value="1"/>
</dbReference>
<keyword evidence="5 12" id="KW-1133">Transmembrane helix</keyword>
<evidence type="ECO:0000256" key="5">
    <source>
        <dbReference type="ARBA" id="ARBA00022989"/>
    </source>
</evidence>
<keyword evidence="8 11" id="KW-0503">Monooxygenase</keyword>
<keyword evidence="14" id="KW-1185">Reference proteome</keyword>
<keyword evidence="6 11" id="KW-0560">Oxidoreductase</keyword>
<evidence type="ECO:0000313" key="13">
    <source>
        <dbReference type="EMBL" id="MQL97122.1"/>
    </source>
</evidence>
<dbReference type="FunFam" id="1.10.630.10:FF:000012">
    <property type="entry name" value="Cytochrome P450 family protein"/>
    <property type="match status" value="1"/>
</dbReference>
<evidence type="ECO:0000256" key="8">
    <source>
        <dbReference type="ARBA" id="ARBA00023033"/>
    </source>
</evidence>
<dbReference type="EMBL" id="NMUH01002004">
    <property type="protein sequence ID" value="MQL97122.1"/>
    <property type="molecule type" value="Genomic_DNA"/>
</dbReference>
<keyword evidence="4 10" id="KW-0479">Metal-binding</keyword>
<dbReference type="Gene3D" id="1.10.630.10">
    <property type="entry name" value="Cytochrome P450"/>
    <property type="match status" value="1"/>
</dbReference>
<keyword evidence="7 10" id="KW-0408">Iron</keyword>
<name>A0A843VER5_COLES</name>